<evidence type="ECO:0000313" key="1">
    <source>
        <dbReference type="EMBL" id="MBP5858095.1"/>
    </source>
</evidence>
<dbReference type="InterPro" id="IPR011051">
    <property type="entry name" value="RmlC_Cupin_sf"/>
</dbReference>
<reference evidence="1" key="1">
    <citation type="submission" date="2021-04" db="EMBL/GenBank/DDBJ databases">
        <authorList>
            <person name="Zhang D.-C."/>
        </authorList>
    </citation>
    <scope>NUCLEOTIDE SEQUENCE</scope>
    <source>
        <strain evidence="1">CGMCC 1.15697</strain>
    </source>
</reference>
<dbReference type="SUPFAM" id="SSF51182">
    <property type="entry name" value="RmlC-like cupins"/>
    <property type="match status" value="1"/>
</dbReference>
<gene>
    <name evidence="1" type="ORF">KAJ83_13835</name>
</gene>
<dbReference type="Gene3D" id="2.60.120.10">
    <property type="entry name" value="Jelly Rolls"/>
    <property type="match status" value="1"/>
</dbReference>
<proteinExistence type="predicted"/>
<dbReference type="Proteomes" id="UP000672602">
    <property type="component" value="Unassembled WGS sequence"/>
</dbReference>
<sequence length="92" mass="9981">MHLRDYLRMAAEKGYDAPLEKHWAPGHLNDSHTHDEDLFLLILEGGMAGGAKAEPTWCGPGDTIEVPGGTDHIERGGAAGVRFLATVRRSTM</sequence>
<evidence type="ECO:0000313" key="2">
    <source>
        <dbReference type="Proteomes" id="UP000672602"/>
    </source>
</evidence>
<dbReference type="EMBL" id="JAGMWN010000006">
    <property type="protein sequence ID" value="MBP5858095.1"/>
    <property type="molecule type" value="Genomic_DNA"/>
</dbReference>
<protein>
    <recommendedName>
        <fullName evidence="3">Cupin domain-containing protein</fullName>
    </recommendedName>
</protein>
<name>A0A8J7S0J5_9PROT</name>
<keyword evidence="2" id="KW-1185">Reference proteome</keyword>
<dbReference type="AlphaFoldDB" id="A0A8J7S0J5"/>
<evidence type="ECO:0008006" key="3">
    <source>
        <dbReference type="Google" id="ProtNLM"/>
    </source>
</evidence>
<organism evidence="1 2">
    <name type="scientific">Marivibrio halodurans</name>
    <dbReference type="NCBI Taxonomy" id="2039722"/>
    <lineage>
        <taxon>Bacteria</taxon>
        <taxon>Pseudomonadati</taxon>
        <taxon>Pseudomonadota</taxon>
        <taxon>Alphaproteobacteria</taxon>
        <taxon>Rhodospirillales</taxon>
        <taxon>Rhodospirillaceae</taxon>
        <taxon>Marivibrio</taxon>
    </lineage>
</organism>
<dbReference type="RefSeq" id="WP_210682674.1">
    <property type="nucleotide sequence ID" value="NZ_JAGMWN010000006.1"/>
</dbReference>
<comment type="caution">
    <text evidence="1">The sequence shown here is derived from an EMBL/GenBank/DDBJ whole genome shotgun (WGS) entry which is preliminary data.</text>
</comment>
<accession>A0A8J7S0J5</accession>
<dbReference type="InterPro" id="IPR014710">
    <property type="entry name" value="RmlC-like_jellyroll"/>
</dbReference>